<evidence type="ECO:0000256" key="4">
    <source>
        <dbReference type="ARBA" id="ARBA00023136"/>
    </source>
</evidence>
<comment type="caution">
    <text evidence="8">The sequence shown here is derived from an EMBL/GenBank/DDBJ whole genome shotgun (WGS) entry which is preliminary data.</text>
</comment>
<keyword evidence="2 6" id="KW-0812">Transmembrane</keyword>
<keyword evidence="4 6" id="KW-0472">Membrane</keyword>
<reference evidence="8 9" key="1">
    <citation type="submission" date="2021-01" db="EMBL/GenBank/DDBJ databases">
        <title>Whole genome shotgun sequence of Planobispora longispora NBRC 13918.</title>
        <authorList>
            <person name="Komaki H."/>
            <person name="Tamura T."/>
        </authorList>
    </citation>
    <scope>NUCLEOTIDE SEQUENCE [LARGE SCALE GENOMIC DNA]</scope>
    <source>
        <strain evidence="8 9">NBRC 13918</strain>
    </source>
</reference>
<evidence type="ECO:0000256" key="5">
    <source>
        <dbReference type="SAM" id="MobiDB-lite"/>
    </source>
</evidence>
<accession>A0A8J3RSH5</accession>
<dbReference type="AlphaFoldDB" id="A0A8J3RSH5"/>
<evidence type="ECO:0000259" key="7">
    <source>
        <dbReference type="Pfam" id="PF04116"/>
    </source>
</evidence>
<gene>
    <name evidence="8" type="ORF">Plo01_63290</name>
</gene>
<dbReference type="Pfam" id="PF04116">
    <property type="entry name" value="FA_hydroxylase"/>
    <property type="match status" value="1"/>
</dbReference>
<sequence length="337" mass="35927">MSLTHSPTGGAVRTVVRYGYAPLILLGVNGGAVALVAADASKLWLLGLLATAIALSFTAERLLPYDRTWNTSQGDAGRDAAHSLVNESLILVSVAVVPLLAAVLSATFPAAALWPHAWPLPAQVLLAVLIADAGITLVHYASHTVGALWRLHAVHHSVRRFYGLNGLMKHPLHQMLEMTAGVAPLLLIGLPVQVASVLALAVAVQLLLQHSNADYRVGALKYVLALNEGHRFHHLKWAGVGDVNFGLFTLLWDHLLGTFSYDPGRRFTSEVLGMAAKPDYPTAYLAQLAEPFRASGACHAGPAGRAADVDDDHRLGWARPPWGPSGRGDQAALPRAR</sequence>
<feature type="transmembrane region" description="Helical" evidence="6">
    <location>
        <begin position="124"/>
        <end position="142"/>
    </location>
</feature>
<evidence type="ECO:0000313" key="8">
    <source>
        <dbReference type="EMBL" id="GIH79900.1"/>
    </source>
</evidence>
<feature type="transmembrane region" description="Helical" evidence="6">
    <location>
        <begin position="43"/>
        <end position="59"/>
    </location>
</feature>
<comment type="subcellular location">
    <subcellularLocation>
        <location evidence="1">Membrane</location>
    </subcellularLocation>
</comment>
<dbReference type="InterPro" id="IPR050307">
    <property type="entry name" value="Sterol_Desaturase_Related"/>
</dbReference>
<dbReference type="Proteomes" id="UP000616724">
    <property type="component" value="Unassembled WGS sequence"/>
</dbReference>
<keyword evidence="3 6" id="KW-1133">Transmembrane helix</keyword>
<dbReference type="InterPro" id="IPR006694">
    <property type="entry name" value="Fatty_acid_hydroxylase"/>
</dbReference>
<evidence type="ECO:0000313" key="9">
    <source>
        <dbReference type="Proteomes" id="UP000616724"/>
    </source>
</evidence>
<protein>
    <recommendedName>
        <fullName evidence="7">Fatty acid hydroxylase domain-containing protein</fullName>
    </recommendedName>
</protein>
<organism evidence="8 9">
    <name type="scientific">Planobispora longispora</name>
    <dbReference type="NCBI Taxonomy" id="28887"/>
    <lineage>
        <taxon>Bacteria</taxon>
        <taxon>Bacillati</taxon>
        <taxon>Actinomycetota</taxon>
        <taxon>Actinomycetes</taxon>
        <taxon>Streptosporangiales</taxon>
        <taxon>Streptosporangiaceae</taxon>
        <taxon>Planobispora</taxon>
    </lineage>
</organism>
<feature type="transmembrane region" description="Helical" evidence="6">
    <location>
        <begin position="20"/>
        <end position="38"/>
    </location>
</feature>
<evidence type="ECO:0000256" key="1">
    <source>
        <dbReference type="ARBA" id="ARBA00004370"/>
    </source>
</evidence>
<proteinExistence type="predicted"/>
<evidence type="ECO:0000256" key="6">
    <source>
        <dbReference type="SAM" id="Phobius"/>
    </source>
</evidence>
<dbReference type="GO" id="GO:0016020">
    <property type="term" value="C:membrane"/>
    <property type="evidence" value="ECO:0007669"/>
    <property type="project" value="UniProtKB-SubCell"/>
</dbReference>
<dbReference type="GO" id="GO:0016491">
    <property type="term" value="F:oxidoreductase activity"/>
    <property type="evidence" value="ECO:0007669"/>
    <property type="project" value="InterPro"/>
</dbReference>
<feature type="transmembrane region" description="Helical" evidence="6">
    <location>
        <begin position="89"/>
        <end position="112"/>
    </location>
</feature>
<name>A0A8J3RSH5_9ACTN</name>
<evidence type="ECO:0000256" key="2">
    <source>
        <dbReference type="ARBA" id="ARBA00022692"/>
    </source>
</evidence>
<feature type="region of interest" description="Disordered" evidence="5">
    <location>
        <begin position="303"/>
        <end position="337"/>
    </location>
</feature>
<evidence type="ECO:0000256" key="3">
    <source>
        <dbReference type="ARBA" id="ARBA00022989"/>
    </source>
</evidence>
<keyword evidence="9" id="KW-1185">Reference proteome</keyword>
<feature type="domain" description="Fatty acid hydroxylase" evidence="7">
    <location>
        <begin position="124"/>
        <end position="258"/>
    </location>
</feature>
<feature type="transmembrane region" description="Helical" evidence="6">
    <location>
        <begin position="185"/>
        <end position="208"/>
    </location>
</feature>
<dbReference type="GO" id="GO:0005506">
    <property type="term" value="F:iron ion binding"/>
    <property type="evidence" value="ECO:0007669"/>
    <property type="project" value="InterPro"/>
</dbReference>
<dbReference type="GO" id="GO:0008610">
    <property type="term" value="P:lipid biosynthetic process"/>
    <property type="evidence" value="ECO:0007669"/>
    <property type="project" value="InterPro"/>
</dbReference>
<dbReference type="PANTHER" id="PTHR11863">
    <property type="entry name" value="STEROL DESATURASE"/>
    <property type="match status" value="1"/>
</dbReference>
<dbReference type="EMBL" id="BOOH01000052">
    <property type="protein sequence ID" value="GIH79900.1"/>
    <property type="molecule type" value="Genomic_DNA"/>
</dbReference>
<dbReference type="RefSeq" id="WP_203894343.1">
    <property type="nucleotide sequence ID" value="NZ_BOOH01000052.1"/>
</dbReference>